<keyword evidence="4" id="KW-0645">Protease</keyword>
<dbReference type="InterPro" id="IPR012338">
    <property type="entry name" value="Beta-lactam/transpept-like"/>
</dbReference>
<reference evidence="4 5" key="1">
    <citation type="submission" date="2020-05" db="EMBL/GenBank/DDBJ databases">
        <title>Distinct polysaccharide utilization as determinants for interspecies competition between intestinal Prevotella spp.</title>
        <authorList>
            <person name="Galvez E.J.C."/>
            <person name="Iljazovic A."/>
            <person name="Strowig T."/>
        </authorList>
    </citation>
    <scope>NUCLEOTIDE SEQUENCE [LARGE SCALE GENOMIC DNA]</scope>
    <source>
        <strain evidence="4 5">PROD</strain>
    </source>
</reference>
<feature type="chain" id="PRO_5045461300" evidence="3">
    <location>
        <begin position="20"/>
        <end position="417"/>
    </location>
</feature>
<proteinExistence type="inferred from homology"/>
<dbReference type="InterPro" id="IPR000667">
    <property type="entry name" value="Peptidase_S13"/>
</dbReference>
<dbReference type="RefSeq" id="WP_172177080.1">
    <property type="nucleotide sequence ID" value="NZ_CASGIA010000002.1"/>
</dbReference>
<accession>A0ABX2AWE9</accession>
<evidence type="ECO:0000313" key="4">
    <source>
        <dbReference type="EMBL" id="NPE13727.1"/>
    </source>
</evidence>
<dbReference type="EC" id="3.4.16.4" evidence="4"/>
<keyword evidence="5" id="KW-1185">Reference proteome</keyword>
<dbReference type="SUPFAM" id="SSF56601">
    <property type="entry name" value="beta-lactamase/transpeptidase-like"/>
    <property type="match status" value="1"/>
</dbReference>
<evidence type="ECO:0000256" key="2">
    <source>
        <dbReference type="ARBA" id="ARBA00022801"/>
    </source>
</evidence>
<dbReference type="NCBIfam" id="TIGR00666">
    <property type="entry name" value="PBP4"/>
    <property type="match status" value="1"/>
</dbReference>
<keyword evidence="3" id="KW-0732">Signal</keyword>
<protein>
    <submittedName>
        <fullName evidence="4">D-alanyl-D-alanine carboxypeptidase/D-alanyl-D-alanine-endopeptidase</fullName>
        <ecNumber evidence="4">3.4.16.4</ecNumber>
    </submittedName>
</protein>
<keyword evidence="4" id="KW-0121">Carboxypeptidase</keyword>
<dbReference type="GeneID" id="82157154"/>
<dbReference type="EMBL" id="JABKKE010000006">
    <property type="protein sequence ID" value="NPE13727.1"/>
    <property type="molecule type" value="Genomic_DNA"/>
</dbReference>
<comment type="caution">
    <text evidence="4">The sequence shown here is derived from an EMBL/GenBank/DDBJ whole genome shotgun (WGS) entry which is preliminary data.</text>
</comment>
<name>A0ABX2AWE9_9BACT</name>
<dbReference type="PANTHER" id="PTHR30023">
    <property type="entry name" value="D-ALANYL-D-ALANINE CARBOXYPEPTIDASE"/>
    <property type="match status" value="1"/>
</dbReference>
<gene>
    <name evidence="4" type="primary">dacB</name>
    <name evidence="4" type="ORF">HPS55_05190</name>
</gene>
<sequence length="417" mass="45928">MKRYFIVIMSLICICVPTAAQTDNDLITEREDPLLSATSADSTAADSILPWPQNVQAKITDMLGDRMFDTSQIGIMVYDLTADSAIFRHNERQTMRPASTMKVLTAITAIDRLGGSYRFRTSLYHTGVIENRTLTGDIWCVGGFDPLFNSDDMNAFVESILQMGVDTIRGRIVADKSMKDTLRYGEGWCWDDDNPVLSPLLISRKDRFAERFVEELESRGVTVEAELAQGRLPNGAFIVCSRFHTIDQVLIRMMKDSDNLFAEAMFYQIASATGNTPAKASHARTAIRKLISRIGLDAGAYRIADGSGLSLYNYVSAELEVGMLRYAFRNNEIFVHLYPSMAIAGEDGTLKGRMRGGLTSGNVHAKTGTLTGISSLAGYCTASNGHTLCFAIINQGVMQGRSGRAFHDRVCTVLCEP</sequence>
<dbReference type="Proteomes" id="UP001193734">
    <property type="component" value="Unassembled WGS sequence"/>
</dbReference>
<evidence type="ECO:0000256" key="3">
    <source>
        <dbReference type="SAM" id="SignalP"/>
    </source>
</evidence>
<comment type="similarity">
    <text evidence="1">Belongs to the peptidase S13 family.</text>
</comment>
<dbReference type="Pfam" id="PF02113">
    <property type="entry name" value="Peptidase_S13"/>
    <property type="match status" value="2"/>
</dbReference>
<evidence type="ECO:0000313" key="5">
    <source>
        <dbReference type="Proteomes" id="UP001193734"/>
    </source>
</evidence>
<keyword evidence="2 4" id="KW-0378">Hydrolase</keyword>
<dbReference type="PRINTS" id="PR00922">
    <property type="entry name" value="DADACBPTASE3"/>
</dbReference>
<dbReference type="Gene3D" id="3.40.710.10">
    <property type="entry name" value="DD-peptidase/beta-lactamase superfamily"/>
    <property type="match status" value="1"/>
</dbReference>
<dbReference type="PANTHER" id="PTHR30023:SF0">
    <property type="entry name" value="PENICILLIN-SENSITIVE CARBOXYPEPTIDASE A"/>
    <property type="match status" value="1"/>
</dbReference>
<dbReference type="Gene3D" id="3.50.80.20">
    <property type="entry name" value="D-Ala-D-Ala carboxypeptidase C, peptidase S13"/>
    <property type="match status" value="1"/>
</dbReference>
<organism evidence="4 5">
    <name type="scientific">Xylanibacter rodentium</name>
    <dbReference type="NCBI Taxonomy" id="2736289"/>
    <lineage>
        <taxon>Bacteria</taxon>
        <taxon>Pseudomonadati</taxon>
        <taxon>Bacteroidota</taxon>
        <taxon>Bacteroidia</taxon>
        <taxon>Bacteroidales</taxon>
        <taxon>Prevotellaceae</taxon>
        <taxon>Xylanibacter</taxon>
    </lineage>
</organism>
<dbReference type="GO" id="GO:0009002">
    <property type="term" value="F:serine-type D-Ala-D-Ala carboxypeptidase activity"/>
    <property type="evidence" value="ECO:0007669"/>
    <property type="project" value="UniProtKB-EC"/>
</dbReference>
<feature type="signal peptide" evidence="3">
    <location>
        <begin position="1"/>
        <end position="19"/>
    </location>
</feature>
<evidence type="ECO:0000256" key="1">
    <source>
        <dbReference type="ARBA" id="ARBA00006096"/>
    </source>
</evidence>